<evidence type="ECO:0000256" key="1">
    <source>
        <dbReference type="SAM" id="MobiDB-lite"/>
    </source>
</evidence>
<accession>A0ABQ9SZ00</accession>
<reference evidence="2 3" key="1">
    <citation type="submission" date="2016-10" db="EMBL/GenBank/DDBJ databases">
        <title>The genome sequence of Colletotrichum fioriniae PJ7.</title>
        <authorList>
            <person name="Baroncelli R."/>
        </authorList>
    </citation>
    <scope>NUCLEOTIDE SEQUENCE [LARGE SCALE GENOMIC DNA]</scope>
    <source>
        <strain evidence="2 3">IMI 384185</strain>
    </source>
</reference>
<sequence length="347" mass="37598">YLCHVPRPTLVWVLGECPDTNPSWDTTAVGTPLSHPHRTRTPQGTRPPSTPPWPLPSFFAAHPSAVTATPQCHAEHSAPPPATRVRKSGRKQVEVVHGLKCCQSTTTSQLGSPTHANGHDTILKLAGCSCASRHVRSQSTNLSTTTSIAPRVRRLALPNPLGNLSKMDQVPGCNSTATFPARPLALGCFYPALPDEAPARHNLISRRATFAGPLKKGHRSETAVLRVSFAQSLKPSASHRWEHDLQVTIRNGSNTGHRQTHLHATSVAHCPASHRDFATALQTGNSCRRLDIQAIQTRQSSEFLAMRPMLDITSRRHPVQSAPSPASTWMVVQATTDHSPQLCPSST</sequence>
<evidence type="ECO:0000313" key="2">
    <source>
        <dbReference type="EMBL" id="KAK1544750.1"/>
    </source>
</evidence>
<name>A0ABQ9SZ00_9PEZI</name>
<protein>
    <submittedName>
        <fullName evidence="2">Uncharacterized protein</fullName>
    </submittedName>
</protein>
<comment type="caution">
    <text evidence="2">The sequence shown here is derived from an EMBL/GenBank/DDBJ whole genome shotgun (WGS) entry which is preliminary data.</text>
</comment>
<feature type="region of interest" description="Disordered" evidence="1">
    <location>
        <begin position="25"/>
        <end position="51"/>
    </location>
</feature>
<evidence type="ECO:0000313" key="3">
    <source>
        <dbReference type="Proteomes" id="UP001241169"/>
    </source>
</evidence>
<feature type="non-terminal residue" evidence="2">
    <location>
        <position position="1"/>
    </location>
</feature>
<gene>
    <name evidence="2" type="ORF">CPAR01_02252</name>
</gene>
<dbReference type="GeneID" id="85370439"/>
<keyword evidence="3" id="KW-1185">Reference proteome</keyword>
<dbReference type="RefSeq" id="XP_060353868.1">
    <property type="nucleotide sequence ID" value="XM_060486540.1"/>
</dbReference>
<dbReference type="Proteomes" id="UP001241169">
    <property type="component" value="Unassembled WGS sequence"/>
</dbReference>
<proteinExistence type="predicted"/>
<dbReference type="EMBL" id="MOPA01000002">
    <property type="protein sequence ID" value="KAK1544750.1"/>
    <property type="molecule type" value="Genomic_DNA"/>
</dbReference>
<organism evidence="2 3">
    <name type="scientific">Colletotrichum paranaense</name>
    <dbReference type="NCBI Taxonomy" id="1914294"/>
    <lineage>
        <taxon>Eukaryota</taxon>
        <taxon>Fungi</taxon>
        <taxon>Dikarya</taxon>
        <taxon>Ascomycota</taxon>
        <taxon>Pezizomycotina</taxon>
        <taxon>Sordariomycetes</taxon>
        <taxon>Hypocreomycetidae</taxon>
        <taxon>Glomerellales</taxon>
        <taxon>Glomerellaceae</taxon>
        <taxon>Colletotrichum</taxon>
        <taxon>Colletotrichum acutatum species complex</taxon>
    </lineage>
</organism>